<organism evidence="2 3">
    <name type="scientific">Henosepilachna vigintioctopunctata</name>
    <dbReference type="NCBI Taxonomy" id="420089"/>
    <lineage>
        <taxon>Eukaryota</taxon>
        <taxon>Metazoa</taxon>
        <taxon>Ecdysozoa</taxon>
        <taxon>Arthropoda</taxon>
        <taxon>Hexapoda</taxon>
        <taxon>Insecta</taxon>
        <taxon>Pterygota</taxon>
        <taxon>Neoptera</taxon>
        <taxon>Endopterygota</taxon>
        <taxon>Coleoptera</taxon>
        <taxon>Polyphaga</taxon>
        <taxon>Cucujiformia</taxon>
        <taxon>Coccinelloidea</taxon>
        <taxon>Coccinellidae</taxon>
        <taxon>Epilachninae</taxon>
        <taxon>Epilachnini</taxon>
        <taxon>Henosepilachna</taxon>
    </lineage>
</organism>
<dbReference type="InterPro" id="IPR036682">
    <property type="entry name" value="OS_D_A10/PebIII_sf"/>
</dbReference>
<dbReference type="SUPFAM" id="SSF100910">
    <property type="entry name" value="Chemosensory protein Csp2"/>
    <property type="match status" value="1"/>
</dbReference>
<keyword evidence="1" id="KW-0732">Signal</keyword>
<dbReference type="Gene3D" id="1.10.2080.10">
    <property type="entry name" value="Insect odorant-binding protein A10/Ejaculatory bulb-specific protein 3"/>
    <property type="match status" value="1"/>
</dbReference>
<dbReference type="EMBL" id="JARQZJ010000133">
    <property type="protein sequence ID" value="KAK9892193.1"/>
    <property type="molecule type" value="Genomic_DNA"/>
</dbReference>
<name>A0AAW1VAI2_9CUCU</name>
<dbReference type="Pfam" id="PF03392">
    <property type="entry name" value="OS-D"/>
    <property type="match status" value="1"/>
</dbReference>
<evidence type="ECO:0000313" key="3">
    <source>
        <dbReference type="Proteomes" id="UP001431783"/>
    </source>
</evidence>
<feature type="signal peptide" evidence="1">
    <location>
        <begin position="1"/>
        <end position="16"/>
    </location>
</feature>
<accession>A0AAW1VAI2</accession>
<evidence type="ECO:0000256" key="1">
    <source>
        <dbReference type="SAM" id="SignalP"/>
    </source>
</evidence>
<keyword evidence="3" id="KW-1185">Reference proteome</keyword>
<dbReference type="PANTHER" id="PTHR11257:SF12">
    <property type="entry name" value="EJACULATORY BULB-SPECIFIC PROTEIN 3-RELATED"/>
    <property type="match status" value="1"/>
</dbReference>
<proteinExistence type="predicted"/>
<dbReference type="PANTHER" id="PTHR11257">
    <property type="entry name" value="CHEMOSENSORY PROTEIN-RELATED"/>
    <property type="match status" value="1"/>
</dbReference>
<dbReference type="Proteomes" id="UP001431783">
    <property type="component" value="Unassembled WGS sequence"/>
</dbReference>
<sequence>MRNTIIIFFCITFVKAGFHHNNKHERLNIDIIMRDEVLLRNFIDCLVDKRSCRPDELELKNILPDALHRDCITCTIAQKNWSKKIIRHLLKHKRVWWNELEARYDPKRTYITKYSFELIKEGISF</sequence>
<dbReference type="InterPro" id="IPR005055">
    <property type="entry name" value="A10/PebIII"/>
</dbReference>
<feature type="chain" id="PRO_5043576091" evidence="1">
    <location>
        <begin position="17"/>
        <end position="125"/>
    </location>
</feature>
<protein>
    <submittedName>
        <fullName evidence="2">Uncharacterized protein</fullName>
    </submittedName>
</protein>
<comment type="caution">
    <text evidence="2">The sequence shown here is derived from an EMBL/GenBank/DDBJ whole genome shotgun (WGS) entry which is preliminary data.</text>
</comment>
<gene>
    <name evidence="2" type="ORF">WA026_018998</name>
</gene>
<dbReference type="AlphaFoldDB" id="A0AAW1VAI2"/>
<evidence type="ECO:0000313" key="2">
    <source>
        <dbReference type="EMBL" id="KAK9892193.1"/>
    </source>
</evidence>
<reference evidence="2 3" key="1">
    <citation type="submission" date="2023-03" db="EMBL/GenBank/DDBJ databases">
        <title>Genome insight into feeding habits of ladybird beetles.</title>
        <authorList>
            <person name="Li H.-S."/>
            <person name="Huang Y.-H."/>
            <person name="Pang H."/>
        </authorList>
    </citation>
    <scope>NUCLEOTIDE SEQUENCE [LARGE SCALE GENOMIC DNA]</scope>
    <source>
        <strain evidence="2">SYSU_2023b</strain>
        <tissue evidence="2">Whole body</tissue>
    </source>
</reference>